<dbReference type="WormBase" id="SRAE_0000020700">
    <property type="protein sequence ID" value="SRP12074"/>
    <property type="gene ID" value="WBGene00255946"/>
</dbReference>
<evidence type="ECO:0000313" key="3">
    <source>
        <dbReference type="EMBL" id="CEF61077.1"/>
    </source>
</evidence>
<dbReference type="EMBL" id="LN609405">
    <property type="protein sequence ID" value="CEF61077.1"/>
    <property type="molecule type" value="Genomic_DNA"/>
</dbReference>
<evidence type="ECO:0000313" key="6">
    <source>
        <dbReference type="WormBase" id="SRAE_0000020700"/>
    </source>
</evidence>
<evidence type="ECO:0000313" key="5">
    <source>
        <dbReference type="WBParaSite" id="SRAE_0000020700.1"/>
    </source>
</evidence>
<protein>
    <submittedName>
        <fullName evidence="3 5">Uncharacterized protein</fullName>
    </submittedName>
</protein>
<dbReference type="WBParaSite" id="SRAE_0000020700.1">
    <property type="protein sequence ID" value="SRAE_0000020700.1"/>
    <property type="gene ID" value="WBGene00255946"/>
</dbReference>
<keyword evidence="4" id="KW-1185">Reference proteome</keyword>
<sequence length="121" mass="14173">MVSKVFFITTIFINTIIISSNCNFSIDSNESNEIYGVSPKFNFEINKYEVKTTTLPTPSILLKEIYKTINNEEKNINEIMSNLNEAIFLTNYEDIKNNILLLQNEVEKYKNELNEKTKKYK</sequence>
<dbReference type="GeneID" id="36373444"/>
<evidence type="ECO:0000256" key="1">
    <source>
        <dbReference type="SAM" id="Coils"/>
    </source>
</evidence>
<keyword evidence="1" id="KW-0175">Coiled coil</keyword>
<reference evidence="4" key="1">
    <citation type="submission" date="2014-09" db="EMBL/GenBank/DDBJ databases">
        <authorList>
            <person name="Martin A.A."/>
        </authorList>
    </citation>
    <scope>NUCLEOTIDE SEQUENCE</scope>
    <source>
        <strain evidence="4">ED321</strain>
    </source>
</reference>
<feature type="coiled-coil region" evidence="1">
    <location>
        <begin position="62"/>
        <end position="119"/>
    </location>
</feature>
<feature type="chain" id="PRO_5015030310" evidence="2">
    <location>
        <begin position="23"/>
        <end position="121"/>
    </location>
</feature>
<gene>
    <name evidence="3 5 6" type="ORF">SRAE_0000020700</name>
</gene>
<evidence type="ECO:0000313" key="4">
    <source>
        <dbReference type="Proteomes" id="UP000035682"/>
    </source>
</evidence>
<reference evidence="3" key="2">
    <citation type="submission" date="2014-09" db="EMBL/GenBank/DDBJ databases">
        <authorList>
            <person name="Aslett A.Martin."/>
        </authorList>
    </citation>
    <scope>NUCLEOTIDE SEQUENCE</scope>
    <source>
        <strain evidence="3">ED321 Heterogonic</strain>
    </source>
</reference>
<reference evidence="5" key="3">
    <citation type="submission" date="2020-12" db="UniProtKB">
        <authorList>
            <consortium name="WormBaseParasite"/>
        </authorList>
    </citation>
    <scope>IDENTIFICATION</scope>
</reference>
<feature type="signal peptide" evidence="2">
    <location>
        <begin position="1"/>
        <end position="22"/>
    </location>
</feature>
<organism evidence="3">
    <name type="scientific">Strongyloides ratti</name>
    <name type="common">Parasitic roundworm</name>
    <dbReference type="NCBI Taxonomy" id="34506"/>
    <lineage>
        <taxon>Eukaryota</taxon>
        <taxon>Metazoa</taxon>
        <taxon>Ecdysozoa</taxon>
        <taxon>Nematoda</taxon>
        <taxon>Chromadorea</taxon>
        <taxon>Rhabditida</taxon>
        <taxon>Tylenchina</taxon>
        <taxon>Panagrolaimomorpha</taxon>
        <taxon>Strongyloidoidea</taxon>
        <taxon>Strongyloididae</taxon>
        <taxon>Strongyloides</taxon>
    </lineage>
</organism>
<dbReference type="CTD" id="36373444"/>
<dbReference type="RefSeq" id="XP_024500286.1">
    <property type="nucleotide sequence ID" value="XM_024646066.1"/>
</dbReference>
<keyword evidence="2" id="KW-0732">Signal</keyword>
<evidence type="ECO:0000256" key="2">
    <source>
        <dbReference type="SAM" id="SignalP"/>
    </source>
</evidence>
<proteinExistence type="predicted"/>
<dbReference type="Proteomes" id="UP000035682">
    <property type="component" value="Unplaced"/>
</dbReference>
<name>A0A090KYV9_STRRB</name>
<accession>A0A090KYV9</accession>
<dbReference type="AlphaFoldDB" id="A0A090KYV9"/>